<reference evidence="1 2" key="1">
    <citation type="submission" date="2015-03" db="EMBL/GenBank/DDBJ databases">
        <title>Genome assembly of Sandaracinus amylolyticus DSM 53668.</title>
        <authorList>
            <person name="Sharma G."/>
            <person name="Subramanian S."/>
        </authorList>
    </citation>
    <scope>NUCLEOTIDE SEQUENCE [LARGE SCALE GENOMIC DNA]</scope>
    <source>
        <strain evidence="1 2">DSM 53668</strain>
    </source>
</reference>
<dbReference type="SUPFAM" id="SSF52540">
    <property type="entry name" value="P-loop containing nucleoside triphosphate hydrolases"/>
    <property type="match status" value="1"/>
</dbReference>
<gene>
    <name evidence="1" type="ORF">DB32_006224</name>
</gene>
<keyword evidence="2" id="KW-1185">Reference proteome</keyword>
<dbReference type="InterPro" id="IPR011990">
    <property type="entry name" value="TPR-like_helical_dom_sf"/>
</dbReference>
<name>A0A0F6W6Y7_9BACT</name>
<dbReference type="Gene3D" id="1.10.10.10">
    <property type="entry name" value="Winged helix-like DNA-binding domain superfamily/Winged helix DNA-binding domain"/>
    <property type="match status" value="1"/>
</dbReference>
<dbReference type="AlphaFoldDB" id="A0A0F6W6Y7"/>
<accession>A0A0F6W6Y7</accession>
<dbReference type="InterPro" id="IPR036388">
    <property type="entry name" value="WH-like_DNA-bd_sf"/>
</dbReference>
<dbReference type="KEGG" id="samy:DB32_006224"/>
<dbReference type="OrthoDB" id="9812579at2"/>
<dbReference type="Gene3D" id="1.25.40.10">
    <property type="entry name" value="Tetratricopeptide repeat domain"/>
    <property type="match status" value="2"/>
</dbReference>
<protein>
    <submittedName>
        <fullName evidence="1">Signal transduction response regulator / Disease resistance domain-containing protein</fullName>
    </submittedName>
</protein>
<evidence type="ECO:0000313" key="1">
    <source>
        <dbReference type="EMBL" id="AKF09075.1"/>
    </source>
</evidence>
<evidence type="ECO:0000313" key="2">
    <source>
        <dbReference type="Proteomes" id="UP000034883"/>
    </source>
</evidence>
<dbReference type="RefSeq" id="WP_053236162.1">
    <property type="nucleotide sequence ID" value="NZ_CP011125.1"/>
</dbReference>
<organism evidence="1 2">
    <name type="scientific">Sandaracinus amylolyticus</name>
    <dbReference type="NCBI Taxonomy" id="927083"/>
    <lineage>
        <taxon>Bacteria</taxon>
        <taxon>Pseudomonadati</taxon>
        <taxon>Myxococcota</taxon>
        <taxon>Polyangia</taxon>
        <taxon>Polyangiales</taxon>
        <taxon>Sandaracinaceae</taxon>
        <taxon>Sandaracinus</taxon>
    </lineage>
</organism>
<dbReference type="STRING" id="927083.DB32_006224"/>
<sequence length="847" mass="89927">MPPPSEAFVGRARELAEVEALLARGERLVTITGLGGIGKSALAQRVSAGDLDVVLCDLDDATSVEALADVVASSLDAGPGGKTRGTSWPARAIAARGPLRLVLDPLDRVPGAAARIAEWLAAAPELVVLAVSRERLQMAGEIAYEVGPLATDDDAIALFVDAARAQRHGYAPSDDERRVLAEIVRELDRVPLAIELAAARLAVMGPAALLHRLRSRFEILRRPGRGGRHGALEASLAWSWEILEPWERDVLAQCTVFRGGFGIDAAEAVVVTSAPGAPAVIDVVAALRAKSMIRAQSIEHGELRLSLYESVRAYATRGVGEGARDLEARHAKHFVEQAELWAASVETRDGDEARARLALERENLLAVVERILGRGTVSARIAELALRALVALAPVLSVRGPLELYARHLERALEVTAGSGADPRLQARGLLVRGALRRQRGDVTGAERDLGEALVLAHHTGDAAVEAHALLAVSRIAAQRGDLERASSAIDRAIAIGDPGAAARGWIARAALGRARGDREATRDALERARARAGRSVQLEGTIRRRLALVELSDGRLDDARAHLAVARELAGALHDRRGHAVARALCGLADHLEGRVDGAERAYRDAIAELATGGFVTLEAIVAGLLGVVHAERGDRAEARLLVQGARAALEDGDAALEVFFTCVLARIETLAGRDAAARALLVAARARITSATDASLWTLVDAVEASVGSALERDASASLAMTLIARLRAPSARSQPPERADALRIGDAGSWFRVGDGARVELATRKPLRRILDRLALEHASAPGRAVSWDVLIEAGWPGEKMRADAGAHRVRVAISTLRKMGLRDVVKTVEEGYLLDAQVPVVRG</sequence>
<dbReference type="InterPro" id="IPR027417">
    <property type="entry name" value="P-loop_NTPase"/>
</dbReference>
<dbReference type="PANTHER" id="PTHR47691:SF3">
    <property type="entry name" value="HTH-TYPE TRANSCRIPTIONAL REGULATOR RV0890C-RELATED"/>
    <property type="match status" value="1"/>
</dbReference>
<dbReference type="SUPFAM" id="SSF48452">
    <property type="entry name" value="TPR-like"/>
    <property type="match status" value="1"/>
</dbReference>
<dbReference type="Proteomes" id="UP000034883">
    <property type="component" value="Chromosome"/>
</dbReference>
<dbReference type="EMBL" id="CP011125">
    <property type="protein sequence ID" value="AKF09075.1"/>
    <property type="molecule type" value="Genomic_DNA"/>
</dbReference>
<dbReference type="Gene3D" id="3.40.50.300">
    <property type="entry name" value="P-loop containing nucleotide triphosphate hydrolases"/>
    <property type="match status" value="1"/>
</dbReference>
<dbReference type="PANTHER" id="PTHR47691">
    <property type="entry name" value="REGULATOR-RELATED"/>
    <property type="match status" value="1"/>
</dbReference>
<proteinExistence type="predicted"/>